<name>A0ACC4ZZJ4_9BACL</name>
<proteinExistence type="predicted"/>
<keyword evidence="2" id="KW-1185">Reference proteome</keyword>
<organism evidence="1 2">
    <name type="scientific">Paenibacillus jamilae</name>
    <dbReference type="NCBI Taxonomy" id="114136"/>
    <lineage>
        <taxon>Bacteria</taxon>
        <taxon>Bacillati</taxon>
        <taxon>Bacillota</taxon>
        <taxon>Bacilli</taxon>
        <taxon>Bacillales</taxon>
        <taxon>Paenibacillaceae</taxon>
        <taxon>Paenibacillus</taxon>
    </lineage>
</organism>
<protein>
    <submittedName>
        <fullName evidence="1">Uncharacterized protein</fullName>
    </submittedName>
</protein>
<evidence type="ECO:0000313" key="1">
    <source>
        <dbReference type="EMBL" id="KTS84448.1"/>
    </source>
</evidence>
<dbReference type="EMBL" id="LDRX01000015">
    <property type="protein sequence ID" value="KTS84448.1"/>
    <property type="molecule type" value="Genomic_DNA"/>
</dbReference>
<evidence type="ECO:0000313" key="2">
    <source>
        <dbReference type="Proteomes" id="UP000074866"/>
    </source>
</evidence>
<dbReference type="Proteomes" id="UP000074866">
    <property type="component" value="Unassembled WGS sequence"/>
</dbReference>
<comment type="caution">
    <text evidence="1">The sequence shown here is derived from an EMBL/GenBank/DDBJ whole genome shotgun (WGS) entry which is preliminary data.</text>
</comment>
<gene>
    <name evidence="1" type="ORF">NS115_03725</name>
</gene>
<accession>A0ACC4ZZJ4</accession>
<reference evidence="1 2" key="1">
    <citation type="journal article" date="2016" name="Front. Microbiol.">
        <title>Genomic Resource of Rice Seed Associated Bacteria.</title>
        <authorList>
            <person name="Midha S."/>
            <person name="Bansal K."/>
            <person name="Sharma S."/>
            <person name="Kumar N."/>
            <person name="Patil P.P."/>
            <person name="Chaudhry V."/>
            <person name="Patil P.B."/>
        </authorList>
    </citation>
    <scope>NUCLEOTIDE SEQUENCE [LARGE SCALE GENOMIC DNA]</scope>
    <source>
        <strain evidence="1 2">NS115</strain>
    </source>
</reference>
<sequence>MSTSTATNQTFPKWKIELASIILEKGSFPDGQVTSDIKAFAAAHGTTFPAVRTAYYAYTKEIPDDLLREITESNVKDQTVHTGDSSPQVPNVTPEPSEDSAGAEDPTNEQQETLPDTSKKEPDVLDLYPIGTVVEVEVTNVIRHGAVVVTTDENKQEGFIFVGNITNGYVTDINKYFRFGDVVRAQVLKYDEDKGQLTLSTKNLPLKEHGVTGLGDNWKPEPINTLSKGQDQLEALKKELIAKQEAAATVATVTKTEPSRPEVSLLDTVQKGELDDIKGFVKSVIGYDPSTAAIEAFLSLFTMHGVFKTSIAMAKVAETFEVDLGLLLAERVRDSLGNTPS</sequence>